<dbReference type="EMBL" id="FQNC01000063">
    <property type="protein sequence ID" value="SGY95456.1"/>
    <property type="molecule type" value="Genomic_DNA"/>
</dbReference>
<organism evidence="2 3">
    <name type="scientific">Microbotryum silenes-dioicae</name>
    <dbReference type="NCBI Taxonomy" id="796604"/>
    <lineage>
        <taxon>Eukaryota</taxon>
        <taxon>Fungi</taxon>
        <taxon>Dikarya</taxon>
        <taxon>Basidiomycota</taxon>
        <taxon>Pucciniomycotina</taxon>
        <taxon>Microbotryomycetes</taxon>
        <taxon>Microbotryales</taxon>
        <taxon>Microbotryaceae</taxon>
        <taxon>Microbotryum</taxon>
    </lineage>
</organism>
<dbReference type="AlphaFoldDB" id="A0A2X0MFM3"/>
<proteinExistence type="predicted"/>
<accession>A0A2X0MFM3</accession>
<keyword evidence="3" id="KW-1185">Reference proteome</keyword>
<gene>
    <name evidence="2" type="primary">BQ5605_C036g11495</name>
    <name evidence="2" type="ORF">BQ5605_C036G11495</name>
</gene>
<dbReference type="Proteomes" id="UP000249464">
    <property type="component" value="Unassembled WGS sequence"/>
</dbReference>
<name>A0A2X0MFM3_9BASI</name>
<feature type="compositionally biased region" description="Basic and acidic residues" evidence="1">
    <location>
        <begin position="90"/>
        <end position="99"/>
    </location>
</feature>
<protein>
    <submittedName>
        <fullName evidence="2">BQ5605_C036g11495 protein</fullName>
    </submittedName>
</protein>
<evidence type="ECO:0000313" key="2">
    <source>
        <dbReference type="EMBL" id="SGY95456.1"/>
    </source>
</evidence>
<sequence>MWAKQGTRISGPHHESLRFLYSTAILLQFEALSITRRRCELFAVATFRLNELEDVTMNDAILFIHYDDSENTDAAGSGPTIDNQTNPAISRDKKCAELN</sequence>
<evidence type="ECO:0000313" key="3">
    <source>
        <dbReference type="Proteomes" id="UP000249464"/>
    </source>
</evidence>
<evidence type="ECO:0000256" key="1">
    <source>
        <dbReference type="SAM" id="MobiDB-lite"/>
    </source>
</evidence>
<reference evidence="2 3" key="1">
    <citation type="submission" date="2016-11" db="EMBL/GenBank/DDBJ databases">
        <authorList>
            <person name="Jaros S."/>
            <person name="Januszkiewicz K."/>
            <person name="Wedrychowicz H."/>
        </authorList>
    </citation>
    <scope>NUCLEOTIDE SEQUENCE [LARGE SCALE GENOMIC DNA]</scope>
</reference>
<feature type="region of interest" description="Disordered" evidence="1">
    <location>
        <begin position="71"/>
        <end position="99"/>
    </location>
</feature>